<gene>
    <name evidence="2" type="ORF">M0R45_019421</name>
</gene>
<reference evidence="2 3" key="1">
    <citation type="journal article" date="2023" name="G3 (Bethesda)">
        <title>A chromosome-length genome assembly and annotation of blackberry (Rubus argutus, cv. 'Hillquist').</title>
        <authorList>
            <person name="Bruna T."/>
            <person name="Aryal R."/>
            <person name="Dudchenko O."/>
            <person name="Sargent D.J."/>
            <person name="Mead D."/>
            <person name="Buti M."/>
            <person name="Cavallini A."/>
            <person name="Hytonen T."/>
            <person name="Andres J."/>
            <person name="Pham M."/>
            <person name="Weisz D."/>
            <person name="Mascagni F."/>
            <person name="Usai G."/>
            <person name="Natali L."/>
            <person name="Bassil N."/>
            <person name="Fernandez G.E."/>
            <person name="Lomsadze A."/>
            <person name="Armour M."/>
            <person name="Olukolu B."/>
            <person name="Poorten T."/>
            <person name="Britton C."/>
            <person name="Davik J."/>
            <person name="Ashrafi H."/>
            <person name="Aiden E.L."/>
            <person name="Borodovsky M."/>
            <person name="Worthington M."/>
        </authorList>
    </citation>
    <scope>NUCLEOTIDE SEQUENCE [LARGE SCALE GENOMIC DNA]</scope>
    <source>
        <strain evidence="2">PI 553951</strain>
    </source>
</reference>
<evidence type="ECO:0000313" key="3">
    <source>
        <dbReference type="Proteomes" id="UP001457282"/>
    </source>
</evidence>
<feature type="compositionally biased region" description="Polar residues" evidence="1">
    <location>
        <begin position="1"/>
        <end position="13"/>
    </location>
</feature>
<dbReference type="AlphaFoldDB" id="A0AAW1X846"/>
<protein>
    <submittedName>
        <fullName evidence="2">Uncharacterized protein</fullName>
    </submittedName>
</protein>
<evidence type="ECO:0000256" key="1">
    <source>
        <dbReference type="SAM" id="MobiDB-lite"/>
    </source>
</evidence>
<feature type="compositionally biased region" description="Basic residues" evidence="1">
    <location>
        <begin position="16"/>
        <end position="26"/>
    </location>
</feature>
<proteinExistence type="predicted"/>
<dbReference type="Proteomes" id="UP001457282">
    <property type="component" value="Unassembled WGS sequence"/>
</dbReference>
<comment type="caution">
    <text evidence="2">The sequence shown here is derived from an EMBL/GenBank/DDBJ whole genome shotgun (WGS) entry which is preliminary data.</text>
</comment>
<feature type="region of interest" description="Disordered" evidence="1">
    <location>
        <begin position="44"/>
        <end position="88"/>
    </location>
</feature>
<evidence type="ECO:0000313" key="2">
    <source>
        <dbReference type="EMBL" id="KAK9932173.1"/>
    </source>
</evidence>
<organism evidence="2 3">
    <name type="scientific">Rubus argutus</name>
    <name type="common">Southern blackberry</name>
    <dbReference type="NCBI Taxonomy" id="59490"/>
    <lineage>
        <taxon>Eukaryota</taxon>
        <taxon>Viridiplantae</taxon>
        <taxon>Streptophyta</taxon>
        <taxon>Embryophyta</taxon>
        <taxon>Tracheophyta</taxon>
        <taxon>Spermatophyta</taxon>
        <taxon>Magnoliopsida</taxon>
        <taxon>eudicotyledons</taxon>
        <taxon>Gunneridae</taxon>
        <taxon>Pentapetalae</taxon>
        <taxon>rosids</taxon>
        <taxon>fabids</taxon>
        <taxon>Rosales</taxon>
        <taxon>Rosaceae</taxon>
        <taxon>Rosoideae</taxon>
        <taxon>Rosoideae incertae sedis</taxon>
        <taxon>Rubus</taxon>
    </lineage>
</organism>
<feature type="compositionally biased region" description="Polar residues" evidence="1">
    <location>
        <begin position="73"/>
        <end position="83"/>
    </location>
</feature>
<feature type="compositionally biased region" description="Basic and acidic residues" evidence="1">
    <location>
        <begin position="50"/>
        <end position="63"/>
    </location>
</feature>
<accession>A0AAW1X846</accession>
<keyword evidence="3" id="KW-1185">Reference proteome</keyword>
<feature type="region of interest" description="Disordered" evidence="1">
    <location>
        <begin position="1"/>
        <end position="27"/>
    </location>
</feature>
<dbReference type="EMBL" id="JBEDUW010000004">
    <property type="protein sequence ID" value="KAK9932173.1"/>
    <property type="molecule type" value="Genomic_DNA"/>
</dbReference>
<sequence length="191" mass="20627">MSPFASNILTTVKNPHLPHNHHRPAKQTHQPVLVPNAAAAIQSGNPIGHHAVDPDRIEPRNPDAVDPTDPSYYRSQPLPSQNPEAIAASIPSNSAPTHLQCCASSRPLETRVSLLSPIVVADAAEPSQVKTAQTCEAHCCNNPAYPHQAVHLLAANRFDANSPVADALPSPCSHLLTLCQQKNEREIENWK</sequence>
<name>A0AAW1X846_RUBAR</name>